<proteinExistence type="predicted"/>
<dbReference type="SMART" id="SM00866">
    <property type="entry name" value="UTRA"/>
    <property type="match status" value="1"/>
</dbReference>
<comment type="caution">
    <text evidence="2">The sequence shown here is derived from an EMBL/GenBank/DDBJ whole genome shotgun (WGS) entry which is preliminary data.</text>
</comment>
<dbReference type="InterPro" id="IPR028978">
    <property type="entry name" value="Chorismate_lyase_/UTRA_dom_sf"/>
</dbReference>
<evidence type="ECO:0000313" key="2">
    <source>
        <dbReference type="EMBL" id="GAA4006196.1"/>
    </source>
</evidence>
<gene>
    <name evidence="2" type="ORF">GCM10022247_29880</name>
</gene>
<dbReference type="EMBL" id="BAABAL010000009">
    <property type="protein sequence ID" value="GAA4006196.1"/>
    <property type="molecule type" value="Genomic_DNA"/>
</dbReference>
<dbReference type="Proteomes" id="UP001501747">
    <property type="component" value="Unassembled WGS sequence"/>
</dbReference>
<name>A0ABP7S420_9PSEU</name>
<protein>
    <recommendedName>
        <fullName evidence="1">UbiC transcription regulator-associated domain-containing protein</fullName>
    </recommendedName>
</protein>
<evidence type="ECO:0000259" key="1">
    <source>
        <dbReference type="SMART" id="SM00866"/>
    </source>
</evidence>
<dbReference type="Pfam" id="PF07702">
    <property type="entry name" value="UTRA"/>
    <property type="match status" value="1"/>
</dbReference>
<accession>A0ABP7S420</accession>
<dbReference type="PANTHER" id="PTHR44846:SF17">
    <property type="entry name" value="GNTR-FAMILY TRANSCRIPTIONAL REGULATOR"/>
    <property type="match status" value="1"/>
</dbReference>
<dbReference type="Gene3D" id="3.40.1410.10">
    <property type="entry name" value="Chorismate lyase-like"/>
    <property type="match status" value="1"/>
</dbReference>
<reference evidence="3" key="1">
    <citation type="journal article" date="2019" name="Int. J. Syst. Evol. Microbiol.">
        <title>The Global Catalogue of Microorganisms (GCM) 10K type strain sequencing project: providing services to taxonomists for standard genome sequencing and annotation.</title>
        <authorList>
            <consortium name="The Broad Institute Genomics Platform"/>
            <consortium name="The Broad Institute Genome Sequencing Center for Infectious Disease"/>
            <person name="Wu L."/>
            <person name="Ma J."/>
        </authorList>
    </citation>
    <scope>NUCLEOTIDE SEQUENCE [LARGE SCALE GENOMIC DNA]</scope>
    <source>
        <strain evidence="3">JCM 17342</strain>
    </source>
</reference>
<sequence length="172" mass="18764">MTGEWLSVSTSYLKPGGDPWADEAARQGGVGKQRLVEVTELPADSDIAAALGIPLGEPVVVRRRVMLVDDRPVELTDSYYAASLARGTGLAELRKIRGGAVTLLAELGYRVEQAVEDVSARNPTDEEREQLDLRGEPVLQLIRRSLCAGTPFEVSVMRMTAAGRRLRYQLSV</sequence>
<dbReference type="InterPro" id="IPR050679">
    <property type="entry name" value="Bact_HTH_transcr_reg"/>
</dbReference>
<evidence type="ECO:0000313" key="3">
    <source>
        <dbReference type="Proteomes" id="UP001501747"/>
    </source>
</evidence>
<feature type="domain" description="UbiC transcription regulator-associated" evidence="1">
    <location>
        <begin position="26"/>
        <end position="165"/>
    </location>
</feature>
<dbReference type="SUPFAM" id="SSF64288">
    <property type="entry name" value="Chorismate lyase-like"/>
    <property type="match status" value="1"/>
</dbReference>
<dbReference type="PANTHER" id="PTHR44846">
    <property type="entry name" value="MANNOSYL-D-GLYCERATE TRANSPORT/METABOLISM SYSTEM REPRESSOR MNGR-RELATED"/>
    <property type="match status" value="1"/>
</dbReference>
<organism evidence="2 3">
    <name type="scientific">Allokutzneria multivorans</name>
    <dbReference type="NCBI Taxonomy" id="1142134"/>
    <lineage>
        <taxon>Bacteria</taxon>
        <taxon>Bacillati</taxon>
        <taxon>Actinomycetota</taxon>
        <taxon>Actinomycetes</taxon>
        <taxon>Pseudonocardiales</taxon>
        <taxon>Pseudonocardiaceae</taxon>
        <taxon>Allokutzneria</taxon>
    </lineage>
</organism>
<keyword evidence="3" id="KW-1185">Reference proteome</keyword>
<dbReference type="InterPro" id="IPR011663">
    <property type="entry name" value="UTRA"/>
</dbReference>